<name>A0ACC2IYY5_9PEZI</name>
<sequence>MKCPTEFFDCFEDWKPQEKNEFIRYQWSVLAPVFEEGDYNDVPHYIIHDQNQLPFTHFEGSSELAYRCPRDTSIVHIHPGHHRFSDKTLSKRGFEIKSFHKDDLEAFKQEIRIASKFKGDNKHENMATLLATFELTYERQYKFHMIYYRADGDLYDYWEKAHPFPDFSYDNMLWASGQFQGLAHGLLATQAPYLALGHISAERSNPACPQNLFGQHDGMEPSNILYYLKPGSANPNLVIYNFGVSEMTPHEAGSPRFTITYRAPEYDIENKLPGQPADIWTLGCVYLEFVAWLLDGRSLVDRFTRQRRSPDKTFKIDCDTFFNSDEAGNLKVKDAVVMMIAEFHSHPRCTQYLHEFLELIEHGMLVINPEGRVKCWRLHERLDAMWKKCQSNKDYAMKPLPKPDVSVDVP</sequence>
<protein>
    <submittedName>
        <fullName evidence="1">Uncharacterized protein</fullName>
    </submittedName>
</protein>
<dbReference type="Proteomes" id="UP001153334">
    <property type="component" value="Unassembled WGS sequence"/>
</dbReference>
<gene>
    <name evidence="1" type="ORF">ONZ43_g2891</name>
</gene>
<proteinExistence type="predicted"/>
<comment type="caution">
    <text evidence="1">The sequence shown here is derived from an EMBL/GenBank/DDBJ whole genome shotgun (WGS) entry which is preliminary data.</text>
</comment>
<evidence type="ECO:0000313" key="2">
    <source>
        <dbReference type="Proteomes" id="UP001153334"/>
    </source>
</evidence>
<reference evidence="1" key="1">
    <citation type="submission" date="2022-11" db="EMBL/GenBank/DDBJ databases">
        <title>Genome Sequence of Nemania bipapillata.</title>
        <authorList>
            <person name="Buettner E."/>
        </authorList>
    </citation>
    <scope>NUCLEOTIDE SEQUENCE</scope>
    <source>
        <strain evidence="1">CP14</strain>
    </source>
</reference>
<dbReference type="EMBL" id="JAPESX010000633">
    <property type="protein sequence ID" value="KAJ8120389.1"/>
    <property type="molecule type" value="Genomic_DNA"/>
</dbReference>
<organism evidence="1 2">
    <name type="scientific">Nemania bipapillata</name>
    <dbReference type="NCBI Taxonomy" id="110536"/>
    <lineage>
        <taxon>Eukaryota</taxon>
        <taxon>Fungi</taxon>
        <taxon>Dikarya</taxon>
        <taxon>Ascomycota</taxon>
        <taxon>Pezizomycotina</taxon>
        <taxon>Sordariomycetes</taxon>
        <taxon>Xylariomycetidae</taxon>
        <taxon>Xylariales</taxon>
        <taxon>Xylariaceae</taxon>
        <taxon>Nemania</taxon>
    </lineage>
</organism>
<evidence type="ECO:0000313" key="1">
    <source>
        <dbReference type="EMBL" id="KAJ8120389.1"/>
    </source>
</evidence>
<accession>A0ACC2IYY5</accession>
<keyword evidence="2" id="KW-1185">Reference proteome</keyword>